<dbReference type="InterPro" id="IPR027824">
    <property type="entry name" value="DUF4469"/>
</dbReference>
<protein>
    <submittedName>
        <fullName evidence="3">DNA-binding domain-containing protein</fullName>
    </submittedName>
</protein>
<reference evidence="3" key="2">
    <citation type="journal article" date="2024" name="Antonie Van Leeuwenhoek">
        <title>Roseihalotalea indica gen. nov., sp. nov., a halophilic Bacteroidetes from mesopelagic Southwest Indian Ocean with higher carbohydrate metabolic potential.</title>
        <authorList>
            <person name="Chen B."/>
            <person name="Zhang M."/>
            <person name="Lin D."/>
            <person name="Ye J."/>
            <person name="Tang K."/>
        </authorList>
    </citation>
    <scope>NUCLEOTIDE SEQUENCE</scope>
    <source>
        <strain evidence="3">TK19036</strain>
    </source>
</reference>
<dbReference type="AlphaFoldDB" id="A0AA49GN26"/>
<keyword evidence="3" id="KW-0238">DNA-binding</keyword>
<name>A0AA49GN26_9BACT</name>
<accession>A0AA49GN26</accession>
<evidence type="ECO:0000259" key="2">
    <source>
        <dbReference type="Pfam" id="PF14848"/>
    </source>
</evidence>
<dbReference type="EMBL" id="CP120682">
    <property type="protein sequence ID" value="WKN36816.1"/>
    <property type="molecule type" value="Genomic_DNA"/>
</dbReference>
<gene>
    <name evidence="3" type="ORF">K4G66_31105</name>
</gene>
<dbReference type="Gene3D" id="2.70.50.70">
    <property type="match status" value="1"/>
</dbReference>
<evidence type="ECO:0000313" key="3">
    <source>
        <dbReference type="EMBL" id="WKN36816.1"/>
    </source>
</evidence>
<dbReference type="CDD" id="cd12843">
    <property type="entry name" value="Bvu_2165_C_like"/>
    <property type="match status" value="1"/>
</dbReference>
<dbReference type="Pfam" id="PF14848">
    <property type="entry name" value="HU-DNA_bdg"/>
    <property type="match status" value="1"/>
</dbReference>
<feature type="domain" description="DUF4469" evidence="1">
    <location>
        <begin position="133"/>
        <end position="219"/>
    </location>
</feature>
<reference evidence="3" key="1">
    <citation type="journal article" date="2023" name="Comput. Struct. Biotechnol. J.">
        <title>Discovery of a novel marine Bacteroidetes with a rich repertoire of carbohydrate-active enzymes.</title>
        <authorList>
            <person name="Chen B."/>
            <person name="Liu G."/>
            <person name="Chen Q."/>
            <person name="Wang H."/>
            <person name="Liu L."/>
            <person name="Tang K."/>
        </authorList>
    </citation>
    <scope>NUCLEOTIDE SEQUENCE</scope>
    <source>
        <strain evidence="3">TK19036</strain>
    </source>
</reference>
<sequence length="239" mass="26158">MTMKYALYPNNLTPDPNDFTAKVVDAPTRTLDDLLDEMAHPGSGLTEGEVRMVVSALERCVQKAIQRGENVNLGFLRSSITIQGVFHHKNEAFDSSKHTLVLNWQASNGLQKQLELISMEKVASSLKRPILSSFHDLKSDSTNAQATPGRIGVLAGAGLKVDTDDPEQGVYFINGQNQEAKVALFSKNVASELHFEIPDGLADGSYRLEVRNRYKGSQTLRVGSLEQFLNVSSVGTPVL</sequence>
<organism evidence="3">
    <name type="scientific">Roseihalotalea indica</name>
    <dbReference type="NCBI Taxonomy" id="2867963"/>
    <lineage>
        <taxon>Bacteria</taxon>
        <taxon>Pseudomonadati</taxon>
        <taxon>Bacteroidota</taxon>
        <taxon>Cytophagia</taxon>
        <taxon>Cytophagales</taxon>
        <taxon>Catalimonadaceae</taxon>
        <taxon>Roseihalotalea</taxon>
    </lineage>
</organism>
<feature type="domain" description="Bvu-2165-like IHF-HU-like DNA-binding" evidence="2">
    <location>
        <begin position="3"/>
        <end position="121"/>
    </location>
</feature>
<evidence type="ECO:0000259" key="1">
    <source>
        <dbReference type="Pfam" id="PF14734"/>
    </source>
</evidence>
<proteinExistence type="predicted"/>
<dbReference type="InterPro" id="IPR049893">
    <property type="entry name" value="Bvu_2165-like_IHF-HU-DNA_bdg"/>
</dbReference>
<dbReference type="GO" id="GO:0003677">
    <property type="term" value="F:DNA binding"/>
    <property type="evidence" value="ECO:0007669"/>
    <property type="project" value="UniProtKB-KW"/>
</dbReference>
<dbReference type="Pfam" id="PF14734">
    <property type="entry name" value="DUF4469"/>
    <property type="match status" value="1"/>
</dbReference>